<keyword evidence="5" id="KW-1185">Reference proteome</keyword>
<dbReference type="PANTHER" id="PTHR33620">
    <property type="entry name" value="UREASE ACCESSORY PROTEIN F"/>
    <property type="match status" value="1"/>
</dbReference>
<dbReference type="HAMAP" id="MF_01385">
    <property type="entry name" value="UreF"/>
    <property type="match status" value="1"/>
</dbReference>
<comment type="subunit">
    <text evidence="3">UreD, UreF and UreG form a complex that acts as a GTP-hydrolysis-dependent molecular chaperone, activating the urease apoprotein by helping to assemble the nickel containing metallocenter of UreC. The UreE protein probably delivers the nickel.</text>
</comment>
<organism evidence="4 5">
    <name type="scientific">Cognatishimia maritima</name>
    <dbReference type="NCBI Taxonomy" id="870908"/>
    <lineage>
        <taxon>Bacteria</taxon>
        <taxon>Pseudomonadati</taxon>
        <taxon>Pseudomonadota</taxon>
        <taxon>Alphaproteobacteria</taxon>
        <taxon>Rhodobacterales</taxon>
        <taxon>Paracoccaceae</taxon>
        <taxon>Cognatishimia</taxon>
    </lineage>
</organism>
<dbReference type="STRING" id="870908.SAMN04488044_0845"/>
<dbReference type="InterPro" id="IPR002639">
    <property type="entry name" value="UreF"/>
</dbReference>
<dbReference type="Proteomes" id="UP000184211">
    <property type="component" value="Unassembled WGS sequence"/>
</dbReference>
<keyword evidence="3" id="KW-0963">Cytoplasm</keyword>
<name>A0A1M5K198_9RHOB</name>
<dbReference type="RefSeq" id="WP_242648528.1">
    <property type="nucleotide sequence ID" value="NZ_FQWM01000001.1"/>
</dbReference>
<evidence type="ECO:0000313" key="4">
    <source>
        <dbReference type="EMBL" id="SHG46642.1"/>
    </source>
</evidence>
<evidence type="ECO:0000256" key="2">
    <source>
        <dbReference type="ARBA" id="ARBA00023186"/>
    </source>
</evidence>
<dbReference type="Pfam" id="PF01730">
    <property type="entry name" value="UreF"/>
    <property type="match status" value="1"/>
</dbReference>
<sequence length="230" mass="24870">MNTAIRHMITVTTIAMPIDAKLLTLTQWLSPAFPVGAFAYSHGLEQAVCDGWIHDAYTLNEWLVDIARHGSGMSDAIWIRLAYAAQSDAELDALNAQCRAYAPCAERLREGQRQGQAFARVASEVWGLALPNLQLPVALGSAARQMGLSPDSTITLYLQSFLGNLVSAAQRLMPLGQTEAQTVLAQLNADCIALAQASDGKALEDITSSAFLSDIAAMRHETLQPRIFQS</sequence>
<dbReference type="AlphaFoldDB" id="A0A1M5K198"/>
<gene>
    <name evidence="3" type="primary">ureF</name>
    <name evidence="4" type="ORF">SAMN04488044_0845</name>
</gene>
<comment type="similarity">
    <text evidence="3">Belongs to the UreF family.</text>
</comment>
<dbReference type="GO" id="GO:0005737">
    <property type="term" value="C:cytoplasm"/>
    <property type="evidence" value="ECO:0007669"/>
    <property type="project" value="UniProtKB-SubCell"/>
</dbReference>
<dbReference type="EMBL" id="FQWM01000001">
    <property type="protein sequence ID" value="SHG46642.1"/>
    <property type="molecule type" value="Genomic_DNA"/>
</dbReference>
<reference evidence="5" key="1">
    <citation type="submission" date="2016-11" db="EMBL/GenBank/DDBJ databases">
        <authorList>
            <person name="Varghese N."/>
            <person name="Submissions S."/>
        </authorList>
    </citation>
    <scope>NUCLEOTIDE SEQUENCE [LARGE SCALE GENOMIC DNA]</scope>
    <source>
        <strain evidence="5">DSM 28223</strain>
    </source>
</reference>
<keyword evidence="2 3" id="KW-0143">Chaperone</keyword>
<accession>A0A1M5K198</accession>
<dbReference type="PANTHER" id="PTHR33620:SF1">
    <property type="entry name" value="UREASE ACCESSORY PROTEIN F"/>
    <property type="match status" value="1"/>
</dbReference>
<comment type="function">
    <text evidence="3">Required for maturation of urease via the functional incorporation of the urease nickel metallocenter.</text>
</comment>
<keyword evidence="1 3" id="KW-0996">Nickel insertion</keyword>
<evidence type="ECO:0000256" key="3">
    <source>
        <dbReference type="HAMAP-Rule" id="MF_01385"/>
    </source>
</evidence>
<evidence type="ECO:0000313" key="5">
    <source>
        <dbReference type="Proteomes" id="UP000184211"/>
    </source>
</evidence>
<protein>
    <recommendedName>
        <fullName evidence="3">Urease accessory protein UreF</fullName>
    </recommendedName>
</protein>
<proteinExistence type="inferred from homology"/>
<comment type="subcellular location">
    <subcellularLocation>
        <location evidence="3">Cytoplasm</location>
    </subcellularLocation>
</comment>
<dbReference type="GO" id="GO:0016151">
    <property type="term" value="F:nickel cation binding"/>
    <property type="evidence" value="ECO:0007669"/>
    <property type="project" value="UniProtKB-UniRule"/>
</dbReference>
<dbReference type="PIRSF" id="PIRSF009467">
    <property type="entry name" value="Ureas_acces_UreF"/>
    <property type="match status" value="1"/>
</dbReference>
<dbReference type="InterPro" id="IPR038277">
    <property type="entry name" value="UreF_sf"/>
</dbReference>
<evidence type="ECO:0000256" key="1">
    <source>
        <dbReference type="ARBA" id="ARBA00022988"/>
    </source>
</evidence>
<dbReference type="Gene3D" id="1.10.4190.10">
    <property type="entry name" value="Urease accessory protein UreF"/>
    <property type="match status" value="1"/>
</dbReference>